<accession>A0A1A9W0N5</accession>
<protein>
    <recommendedName>
        <fullName evidence="2">EF-hand domain-containing protein</fullName>
    </recommendedName>
</protein>
<dbReference type="VEuPathDB" id="VectorBase:GBRI002119"/>
<dbReference type="Pfam" id="PF25325">
    <property type="entry name" value="EF-hand_EFHB_C"/>
    <property type="match status" value="1"/>
</dbReference>
<dbReference type="InterPro" id="IPR057428">
    <property type="entry name" value="EFHB_EF-hand_C"/>
</dbReference>
<feature type="region of interest" description="Disordered" evidence="1">
    <location>
        <begin position="394"/>
        <end position="413"/>
    </location>
</feature>
<evidence type="ECO:0000259" key="2">
    <source>
        <dbReference type="PROSITE" id="PS50222"/>
    </source>
</evidence>
<dbReference type="AlphaFoldDB" id="A0A1A9W0N5"/>
<reference evidence="3" key="2">
    <citation type="submission" date="2020-05" db="UniProtKB">
        <authorList>
            <consortium name="EnsemblMetazoa"/>
        </authorList>
    </citation>
    <scope>IDENTIFICATION</scope>
    <source>
        <strain evidence="3">IAEA</strain>
    </source>
</reference>
<dbReference type="InterPro" id="IPR011992">
    <property type="entry name" value="EF-hand-dom_pair"/>
</dbReference>
<dbReference type="EnsemblMetazoa" id="GBRI002119-RA">
    <property type="protein sequence ID" value="GBRI002119-PA"/>
    <property type="gene ID" value="GBRI002119"/>
</dbReference>
<dbReference type="Proteomes" id="UP000091820">
    <property type="component" value="Unassembled WGS sequence"/>
</dbReference>
<evidence type="ECO:0000313" key="3">
    <source>
        <dbReference type="EnsemblMetazoa" id="GBRI002119-PA"/>
    </source>
</evidence>
<feature type="domain" description="EF-hand" evidence="2">
    <location>
        <begin position="293"/>
        <end position="324"/>
    </location>
</feature>
<dbReference type="InterPro" id="IPR002048">
    <property type="entry name" value="EF_hand_dom"/>
</dbReference>
<name>A0A1A9W0N5_9MUSC</name>
<reference evidence="4" key="1">
    <citation type="submission" date="2014-03" db="EMBL/GenBank/DDBJ databases">
        <authorList>
            <person name="Aksoy S."/>
            <person name="Warren W."/>
            <person name="Wilson R.K."/>
        </authorList>
    </citation>
    <scope>NUCLEOTIDE SEQUENCE [LARGE SCALE GENOMIC DNA]</scope>
    <source>
        <strain evidence="4">IAEA</strain>
    </source>
</reference>
<proteinExistence type="predicted"/>
<sequence>MAYKGKYVDRNPNMLAAGKIQESDGAVGDFLKIHSTEEEAENIMKFKCKEKMDEIKWKACLCFPPYMPQESVHELLSPEMKKSRFVSFREKFLERMFFRKPELATSFPVHSKPDDYTNESTTYGKKMNRSESLYDVVLPKKTAADVNRDYIKWHDKYVLSHKHYLPSEKTNRHYNHNFKKGATFGRAQNVDVTGERMRKLLQPSKRLVVINGVQKKYLDRTHPNIGEIAHRVGLNLDFNNTMGKRTTPDLCTVRDLVEDIKVCNRDLHVYTAIAHVHQLRRYLFHRRHFHMYDLKSLLQKYDEDQTGYVSFQQVLNAMHILQIRPNADQLRIAVSHYKLLIDEGSVNERLNVEQFWKMLHIQHPLPNVESAEPIPENLYHKETVYRIMCKDREKQPDPQLFSPPHKQSDEDRTRAGDLISPEIPLMFGLAPSDFEVRRPKEELRRIFKRLLADNFNAIWELARVKQNGDDDCKISVNDLRETMNEQTSTRISQD</sequence>
<dbReference type="SUPFAM" id="SSF47473">
    <property type="entry name" value="EF-hand"/>
    <property type="match status" value="1"/>
</dbReference>
<evidence type="ECO:0000313" key="4">
    <source>
        <dbReference type="Proteomes" id="UP000091820"/>
    </source>
</evidence>
<evidence type="ECO:0000256" key="1">
    <source>
        <dbReference type="SAM" id="MobiDB-lite"/>
    </source>
</evidence>
<organism evidence="3 4">
    <name type="scientific">Glossina brevipalpis</name>
    <dbReference type="NCBI Taxonomy" id="37001"/>
    <lineage>
        <taxon>Eukaryota</taxon>
        <taxon>Metazoa</taxon>
        <taxon>Ecdysozoa</taxon>
        <taxon>Arthropoda</taxon>
        <taxon>Hexapoda</taxon>
        <taxon>Insecta</taxon>
        <taxon>Pterygota</taxon>
        <taxon>Neoptera</taxon>
        <taxon>Endopterygota</taxon>
        <taxon>Diptera</taxon>
        <taxon>Brachycera</taxon>
        <taxon>Muscomorpha</taxon>
        <taxon>Hippoboscoidea</taxon>
        <taxon>Glossinidae</taxon>
        <taxon>Glossina</taxon>
    </lineage>
</organism>
<dbReference type="PROSITE" id="PS50222">
    <property type="entry name" value="EF_HAND_2"/>
    <property type="match status" value="1"/>
</dbReference>
<keyword evidence="4" id="KW-1185">Reference proteome</keyword>
<dbReference type="GO" id="GO:0005509">
    <property type="term" value="F:calcium ion binding"/>
    <property type="evidence" value="ECO:0007669"/>
    <property type="project" value="InterPro"/>
</dbReference>
<dbReference type="STRING" id="37001.A0A1A9W0N5"/>